<proteinExistence type="predicted"/>
<dbReference type="EMBL" id="JAGEPF010000018">
    <property type="protein sequence ID" value="MBO2461601.1"/>
    <property type="molecule type" value="Genomic_DNA"/>
</dbReference>
<keyword evidence="1" id="KW-0238">DNA-binding</keyword>
<dbReference type="Pfam" id="PF13560">
    <property type="entry name" value="HTH_31"/>
    <property type="match status" value="1"/>
</dbReference>
<dbReference type="CDD" id="cd00093">
    <property type="entry name" value="HTH_XRE"/>
    <property type="match status" value="1"/>
</dbReference>
<dbReference type="InterPro" id="IPR001387">
    <property type="entry name" value="Cro/C1-type_HTH"/>
</dbReference>
<gene>
    <name evidence="3" type="ORF">J4709_28940</name>
</gene>
<protein>
    <submittedName>
        <fullName evidence="3">Helix-turn-helix transcriptional regulator</fullName>
    </submittedName>
</protein>
<dbReference type="PROSITE" id="PS50943">
    <property type="entry name" value="HTH_CROC1"/>
    <property type="match status" value="1"/>
</dbReference>
<comment type="caution">
    <text evidence="3">The sequence shown here is derived from an EMBL/GenBank/DDBJ whole genome shotgun (WGS) entry which is preliminary data.</text>
</comment>
<sequence>MMQRIGKHIRDRRLALGLSVPRLANAAETTTRYMEMIEAGSRYPSLMTLFRIAAALDTTASELLVGVEAPLASVG</sequence>
<dbReference type="PANTHER" id="PTHR46797">
    <property type="entry name" value="HTH-TYPE TRANSCRIPTIONAL REGULATOR"/>
    <property type="match status" value="1"/>
</dbReference>
<evidence type="ECO:0000259" key="2">
    <source>
        <dbReference type="PROSITE" id="PS50943"/>
    </source>
</evidence>
<evidence type="ECO:0000313" key="3">
    <source>
        <dbReference type="EMBL" id="MBO2461601.1"/>
    </source>
</evidence>
<dbReference type="PANTHER" id="PTHR46797:SF1">
    <property type="entry name" value="METHYLPHOSPHONATE SYNTHASE"/>
    <property type="match status" value="1"/>
</dbReference>
<feature type="domain" description="HTH cro/C1-type" evidence="2">
    <location>
        <begin position="9"/>
        <end position="63"/>
    </location>
</feature>
<dbReference type="InterPro" id="IPR050807">
    <property type="entry name" value="TransReg_Diox_bact_type"/>
</dbReference>
<evidence type="ECO:0000313" key="4">
    <source>
        <dbReference type="Proteomes" id="UP000680206"/>
    </source>
</evidence>
<dbReference type="SUPFAM" id="SSF47413">
    <property type="entry name" value="lambda repressor-like DNA-binding domains"/>
    <property type="match status" value="1"/>
</dbReference>
<evidence type="ECO:0000256" key="1">
    <source>
        <dbReference type="ARBA" id="ARBA00023125"/>
    </source>
</evidence>
<accession>A0ABS3RY79</accession>
<dbReference type="InterPro" id="IPR010982">
    <property type="entry name" value="Lambda_DNA-bd_dom_sf"/>
</dbReference>
<dbReference type="Gene3D" id="1.10.260.40">
    <property type="entry name" value="lambda repressor-like DNA-binding domains"/>
    <property type="match status" value="1"/>
</dbReference>
<name>A0ABS3RY79_9ACTN</name>
<dbReference type="SMART" id="SM00530">
    <property type="entry name" value="HTH_XRE"/>
    <property type="match status" value="1"/>
</dbReference>
<dbReference type="Proteomes" id="UP000680206">
    <property type="component" value="Unassembled WGS sequence"/>
</dbReference>
<keyword evidence="4" id="KW-1185">Reference proteome</keyword>
<organism evidence="3 4">
    <name type="scientific">Actinomadura violacea</name>
    <dbReference type="NCBI Taxonomy" id="2819934"/>
    <lineage>
        <taxon>Bacteria</taxon>
        <taxon>Bacillati</taxon>
        <taxon>Actinomycetota</taxon>
        <taxon>Actinomycetes</taxon>
        <taxon>Streptosporangiales</taxon>
        <taxon>Thermomonosporaceae</taxon>
        <taxon>Actinomadura</taxon>
    </lineage>
</organism>
<reference evidence="3 4" key="1">
    <citation type="submission" date="2021-03" db="EMBL/GenBank/DDBJ databases">
        <title>Actinomadura violae sp. nov., isolated from lichen in Thailand.</title>
        <authorList>
            <person name="Kanchanasin P."/>
            <person name="Saeng-In P."/>
            <person name="Phongsopitanun W."/>
            <person name="Yuki M."/>
            <person name="Kudo T."/>
            <person name="Ohkuma M."/>
            <person name="Tanasupawat S."/>
        </authorList>
    </citation>
    <scope>NUCLEOTIDE SEQUENCE [LARGE SCALE GENOMIC DNA]</scope>
    <source>
        <strain evidence="3 4">LCR2-06</strain>
    </source>
</reference>